<evidence type="ECO:0000313" key="5">
    <source>
        <dbReference type="EMBL" id="MFD1510668.1"/>
    </source>
</evidence>
<accession>A0ABW4ELJ8</accession>
<dbReference type="Gene3D" id="2.30.30.760">
    <property type="match status" value="1"/>
</dbReference>
<proteinExistence type="predicted"/>
<name>A0ABW4ELJ8_9RHOB</name>
<dbReference type="NCBIfam" id="TIGR03170">
    <property type="entry name" value="flgA_cterm"/>
    <property type="match status" value="1"/>
</dbReference>
<dbReference type="Gene3D" id="3.90.1210.10">
    <property type="entry name" value="Antifreeze-like/N-acetylneuraminic acid synthase C-terminal domain"/>
    <property type="match status" value="1"/>
</dbReference>
<dbReference type="InterPro" id="IPR017585">
    <property type="entry name" value="SAF_FlgA"/>
</dbReference>
<organism evidence="5 6">
    <name type="scientific">Lacimonas salitolerans</name>
    <dbReference type="NCBI Taxonomy" id="1323750"/>
    <lineage>
        <taxon>Bacteria</taxon>
        <taxon>Pseudomonadati</taxon>
        <taxon>Pseudomonadota</taxon>
        <taxon>Alphaproteobacteria</taxon>
        <taxon>Rhodobacterales</taxon>
        <taxon>Paracoccaceae</taxon>
        <taxon>Lacimonas</taxon>
    </lineage>
</organism>
<evidence type="ECO:0000313" key="6">
    <source>
        <dbReference type="Proteomes" id="UP001597186"/>
    </source>
</evidence>
<protein>
    <submittedName>
        <fullName evidence="5">Flagellar basal body P-ring formation chaperone FlgA</fullName>
    </submittedName>
</protein>
<dbReference type="Pfam" id="PF13144">
    <property type="entry name" value="ChapFlgA"/>
    <property type="match status" value="1"/>
</dbReference>
<dbReference type="PANTHER" id="PTHR36307">
    <property type="entry name" value="FLAGELLA BASAL BODY P-RING FORMATION PROTEIN FLGA"/>
    <property type="match status" value="1"/>
</dbReference>
<evidence type="ECO:0000256" key="3">
    <source>
        <dbReference type="ARBA" id="ARBA00022764"/>
    </source>
</evidence>
<keyword evidence="2" id="KW-0732">Signal</keyword>
<dbReference type="InterPro" id="IPR039246">
    <property type="entry name" value="Flagellar_FlgA"/>
</dbReference>
<evidence type="ECO:0000259" key="4">
    <source>
        <dbReference type="SMART" id="SM00858"/>
    </source>
</evidence>
<dbReference type="PANTHER" id="PTHR36307:SF1">
    <property type="entry name" value="FLAGELLA BASAL BODY P-RING FORMATION PROTEIN FLGA"/>
    <property type="match status" value="1"/>
</dbReference>
<keyword evidence="5" id="KW-0282">Flagellum</keyword>
<keyword evidence="3" id="KW-0574">Periplasm</keyword>
<dbReference type="RefSeq" id="WP_379917063.1">
    <property type="nucleotide sequence ID" value="NZ_JBHUDD010000137.1"/>
</dbReference>
<reference evidence="6" key="1">
    <citation type="journal article" date="2019" name="Int. J. Syst. Evol. Microbiol.">
        <title>The Global Catalogue of Microorganisms (GCM) 10K type strain sequencing project: providing services to taxonomists for standard genome sequencing and annotation.</title>
        <authorList>
            <consortium name="The Broad Institute Genomics Platform"/>
            <consortium name="The Broad Institute Genome Sequencing Center for Infectious Disease"/>
            <person name="Wu L."/>
            <person name="Ma J."/>
        </authorList>
    </citation>
    <scope>NUCLEOTIDE SEQUENCE [LARGE SCALE GENOMIC DNA]</scope>
    <source>
        <strain evidence="6">CGMCC 1.12477</strain>
    </source>
</reference>
<dbReference type="EMBL" id="JBHUDD010000137">
    <property type="protein sequence ID" value="MFD1510668.1"/>
    <property type="molecule type" value="Genomic_DNA"/>
</dbReference>
<dbReference type="SMART" id="SM00858">
    <property type="entry name" value="SAF"/>
    <property type="match status" value="1"/>
</dbReference>
<keyword evidence="5" id="KW-0969">Cilium</keyword>
<evidence type="ECO:0000256" key="2">
    <source>
        <dbReference type="ARBA" id="ARBA00022729"/>
    </source>
</evidence>
<feature type="domain" description="SAF" evidence="4">
    <location>
        <begin position="124"/>
        <end position="185"/>
    </location>
</feature>
<dbReference type="InterPro" id="IPR013974">
    <property type="entry name" value="SAF"/>
</dbReference>
<dbReference type="Proteomes" id="UP001597186">
    <property type="component" value="Unassembled WGS sequence"/>
</dbReference>
<keyword evidence="5" id="KW-0966">Cell projection</keyword>
<gene>
    <name evidence="5" type="primary">flgA</name>
    <name evidence="5" type="ORF">ACFTOW_14870</name>
</gene>
<evidence type="ECO:0000256" key="1">
    <source>
        <dbReference type="ARBA" id="ARBA00004418"/>
    </source>
</evidence>
<comment type="subcellular location">
    <subcellularLocation>
        <location evidence="1">Periplasm</location>
    </subcellularLocation>
</comment>
<comment type="caution">
    <text evidence="5">The sequence shown here is derived from an EMBL/GenBank/DDBJ whole genome shotgun (WGS) entry which is preliminary data.</text>
</comment>
<dbReference type="CDD" id="cd11614">
    <property type="entry name" value="SAF_CpaB_FlgA_like"/>
    <property type="match status" value="1"/>
</dbReference>
<sequence>MGPPGRPSLTTSISSDMRHSWVIICGFVVLPLVAVAEPRVITGEDVRQAIVKRLTQAGEHAAPNVLPEKQFYACDQPLEVQPAFGGWRSVLVVCPSPVEWEIVVRAQVRGAGLPVAQGRDAAIAQAVFLNRPLRRGDRIQSGDVELRPIDPLSSGSIFADPDDVIGRVLTQSITTRVPLMPRHLLREWAVEAEDALSLFILRGGIQIVAPGMALESGQFGDTIRVTNATSGVELLGKVVGDKKVEVISKSLP</sequence>
<keyword evidence="6" id="KW-1185">Reference proteome</keyword>